<accession>A0ABT8LGS5</accession>
<proteinExistence type="predicted"/>
<sequence>MNKIKVILTNSTLKPYKLVAVALMFCFFTAKDAKAQRKVGNKQIVQFSGVVVGQDSTTGVPGVHIYVPKAGRGTTSNLYGYFSMPTLEGDSVIISAIGFEKILYVVPSNRGENITEFFELQTDTTYLEEVEIFPYPTEKDFKEAVLALRLPSDNISQDNLGAEVLARMAETLPIDGGEAYNNFVNQQFNTAHNRYLYNPNPISTFLNPFAWAELIKSIKRGDFKKKKK</sequence>
<evidence type="ECO:0000313" key="2">
    <source>
        <dbReference type="Proteomes" id="UP001172083"/>
    </source>
</evidence>
<dbReference type="Proteomes" id="UP001172083">
    <property type="component" value="Unassembled WGS sequence"/>
</dbReference>
<comment type="caution">
    <text evidence="1">The sequence shown here is derived from an EMBL/GenBank/DDBJ whole genome shotgun (WGS) entry which is preliminary data.</text>
</comment>
<dbReference type="Pfam" id="PF13715">
    <property type="entry name" value="CarbopepD_reg_2"/>
    <property type="match status" value="1"/>
</dbReference>
<reference evidence="1" key="1">
    <citation type="submission" date="2023-06" db="EMBL/GenBank/DDBJ databases">
        <title>Genomic of Agaribacillus aureum.</title>
        <authorList>
            <person name="Wang G."/>
        </authorList>
    </citation>
    <scope>NUCLEOTIDE SEQUENCE</scope>
    <source>
        <strain evidence="1">BMA12</strain>
    </source>
</reference>
<protein>
    <submittedName>
        <fullName evidence="1">Carboxypeptidase-like regulatory domain-containing protein</fullName>
    </submittedName>
</protein>
<dbReference type="EMBL" id="JAUJEB010000007">
    <property type="protein sequence ID" value="MDN5216122.1"/>
    <property type="molecule type" value="Genomic_DNA"/>
</dbReference>
<organism evidence="1 2">
    <name type="scientific">Agaribacillus aureus</name>
    <dbReference type="NCBI Taxonomy" id="3051825"/>
    <lineage>
        <taxon>Bacteria</taxon>
        <taxon>Pseudomonadati</taxon>
        <taxon>Bacteroidota</taxon>
        <taxon>Cytophagia</taxon>
        <taxon>Cytophagales</taxon>
        <taxon>Splendidivirgaceae</taxon>
        <taxon>Agaribacillus</taxon>
    </lineage>
</organism>
<keyword evidence="2" id="KW-1185">Reference proteome</keyword>
<gene>
    <name evidence="1" type="ORF">QQ020_28880</name>
</gene>
<dbReference type="InterPro" id="IPR008969">
    <property type="entry name" value="CarboxyPept-like_regulatory"/>
</dbReference>
<dbReference type="RefSeq" id="WP_346761455.1">
    <property type="nucleotide sequence ID" value="NZ_JAUJEB010000007.1"/>
</dbReference>
<name>A0ABT8LGS5_9BACT</name>
<evidence type="ECO:0000313" key="1">
    <source>
        <dbReference type="EMBL" id="MDN5216122.1"/>
    </source>
</evidence>
<dbReference type="SUPFAM" id="SSF49464">
    <property type="entry name" value="Carboxypeptidase regulatory domain-like"/>
    <property type="match status" value="1"/>
</dbReference>